<dbReference type="PANTHER" id="PTHR47197:SF3">
    <property type="entry name" value="DIHYDRO-HEME D1 DEHYDROGENASE"/>
    <property type="match status" value="1"/>
</dbReference>
<dbReference type="InterPro" id="IPR011964">
    <property type="entry name" value="YVTN_b-propeller_repeat"/>
</dbReference>
<evidence type="ECO:0000313" key="2">
    <source>
        <dbReference type="EMBL" id="CAB4768709.1"/>
    </source>
</evidence>
<proteinExistence type="predicted"/>
<dbReference type="InterPro" id="IPR011048">
    <property type="entry name" value="Haem_d1_sf"/>
</dbReference>
<evidence type="ECO:0000256" key="1">
    <source>
        <dbReference type="SAM" id="MobiDB-lite"/>
    </source>
</evidence>
<reference evidence="2" key="1">
    <citation type="submission" date="2020-05" db="EMBL/GenBank/DDBJ databases">
        <authorList>
            <person name="Chiriac C."/>
            <person name="Salcher M."/>
            <person name="Ghai R."/>
            <person name="Kavagutti S V."/>
        </authorList>
    </citation>
    <scope>NUCLEOTIDE SEQUENCE</scope>
</reference>
<dbReference type="SUPFAM" id="SSF51004">
    <property type="entry name" value="C-terminal (heme d1) domain of cytochrome cd1-nitrite reductase"/>
    <property type="match status" value="1"/>
</dbReference>
<feature type="compositionally biased region" description="Low complexity" evidence="1">
    <location>
        <begin position="22"/>
        <end position="41"/>
    </location>
</feature>
<protein>
    <submittedName>
        <fullName evidence="2">Unannotated protein</fullName>
    </submittedName>
</protein>
<dbReference type="NCBIfam" id="TIGR02276">
    <property type="entry name" value="beta_rpt_yvtn"/>
    <property type="match status" value="2"/>
</dbReference>
<dbReference type="AlphaFoldDB" id="A0A6J6VBS1"/>
<dbReference type="Gene3D" id="2.130.10.10">
    <property type="entry name" value="YVTN repeat-like/Quinoprotein amine dehydrogenase"/>
    <property type="match status" value="2"/>
</dbReference>
<dbReference type="InterPro" id="IPR015943">
    <property type="entry name" value="WD40/YVTN_repeat-like_dom_sf"/>
</dbReference>
<dbReference type="PANTHER" id="PTHR47197">
    <property type="entry name" value="PROTEIN NIRF"/>
    <property type="match status" value="1"/>
</dbReference>
<feature type="region of interest" description="Disordered" evidence="1">
    <location>
        <begin position="16"/>
        <end position="45"/>
    </location>
</feature>
<organism evidence="2">
    <name type="scientific">freshwater metagenome</name>
    <dbReference type="NCBI Taxonomy" id="449393"/>
    <lineage>
        <taxon>unclassified sequences</taxon>
        <taxon>metagenomes</taxon>
        <taxon>ecological metagenomes</taxon>
    </lineage>
</organism>
<sequence length="381" mass="41055">MVAALAILSLAACTNTPQASQETSTTEPAAPTTTTTTLLPPDGKTSDERTLAVAFRVSNDNLQPKSIVHSGNGLFFAQNMMYRHNVSVFNREGKVVATVNDKVDLATFGVSLDDDRALIVKGSPVEVAFSPDASKAYVSNYKMYGNGWNPVADDSCQGNDWDPSFVYRIDTATFEIDQVIMVGAVPKYLAVSPDNKFVVVSNFCSQDVSIVDIASGVEVQRIVVGLHPRGIAITNDSSTAYVSVMGGGNVIAINLSDFTTRTLSSAGYTPRHLVLSPDNSVLYITNNKSGTVRAINPQTDTVIATVRTGTEPRTMVMSEDGASLYVVNYQDDQLSKIRTSDMKVIQTIATGDRPIGVTYDAEMRQVWVANYSGSLTVYADR</sequence>
<name>A0A6J6VBS1_9ZZZZ</name>
<accession>A0A6J6VBS1</accession>
<gene>
    <name evidence="2" type="ORF">UFOPK2872_01034</name>
</gene>
<dbReference type="InterPro" id="IPR051200">
    <property type="entry name" value="Host-pathogen_enzymatic-act"/>
</dbReference>
<dbReference type="EMBL" id="CAEZZM010000142">
    <property type="protein sequence ID" value="CAB4768709.1"/>
    <property type="molecule type" value="Genomic_DNA"/>
</dbReference>